<feature type="transmembrane region" description="Helical" evidence="1">
    <location>
        <begin position="63"/>
        <end position="82"/>
    </location>
</feature>
<sequence>MNPAFNEVTTENLSIIVTKDGIVLSMTSYILRTYAYLFIGTMLTLINIPVFLLIIMRKGLRNSYLILAIVFLNNGLTGITAISSGAKRIIDSAHGERHIDHHDCVLNVSTLLLTTYFLNGFSLLMNSIERLCVVAFPIYYYTRSIRISYSLIIAQYTITVIAITSIVVASLIEPPRHISNFCLKFGAQYLSSHSNNRDLSHFLKKEKRYTHTALISCCFTFFLAVVPSIVQYIFILDPTARSRTIVIICVYLPFLNSFNMIMLFIYRQDDLRCAVLHSFKYLFYGQKNQVQQTTAVGFRG</sequence>
<accession>A0A8R1TML2</accession>
<feature type="transmembrane region" description="Helical" evidence="1">
    <location>
        <begin position="153"/>
        <end position="172"/>
    </location>
</feature>
<dbReference type="OMA" id="RYPMIND"/>
<keyword evidence="1" id="KW-1133">Transmembrane helix</keyword>
<evidence type="ECO:0000313" key="3">
    <source>
        <dbReference type="Proteomes" id="UP000024404"/>
    </source>
</evidence>
<keyword evidence="1" id="KW-0472">Membrane</keyword>
<keyword evidence="3" id="KW-1185">Reference proteome</keyword>
<dbReference type="Gene3D" id="1.20.1070.10">
    <property type="entry name" value="Rhodopsin 7-helix transmembrane proteins"/>
    <property type="match status" value="1"/>
</dbReference>
<keyword evidence="1" id="KW-0812">Transmembrane</keyword>
<dbReference type="SUPFAM" id="SSF81321">
    <property type="entry name" value="Family A G protein-coupled receptor-like"/>
    <property type="match status" value="1"/>
</dbReference>
<reference evidence="3" key="1">
    <citation type="submission" date="2013-10" db="EMBL/GenBank/DDBJ databases">
        <title>Genome sequencing of Onchocerca volvulus.</title>
        <authorList>
            <person name="Cotton J."/>
            <person name="Tsai J."/>
            <person name="Stanley E."/>
            <person name="Tracey A."/>
            <person name="Holroyd N."/>
            <person name="Lustigman S."/>
            <person name="Berriman M."/>
        </authorList>
    </citation>
    <scope>NUCLEOTIDE SEQUENCE</scope>
</reference>
<dbReference type="EnsemblMetazoa" id="OVOC12287.1">
    <property type="protein sequence ID" value="OVOC12287.1"/>
    <property type="gene ID" value="WBGene00249096"/>
</dbReference>
<organism evidence="2 3">
    <name type="scientific">Onchocerca volvulus</name>
    <dbReference type="NCBI Taxonomy" id="6282"/>
    <lineage>
        <taxon>Eukaryota</taxon>
        <taxon>Metazoa</taxon>
        <taxon>Ecdysozoa</taxon>
        <taxon>Nematoda</taxon>
        <taxon>Chromadorea</taxon>
        <taxon>Rhabditida</taxon>
        <taxon>Spirurina</taxon>
        <taxon>Spiruromorpha</taxon>
        <taxon>Filarioidea</taxon>
        <taxon>Onchocercidae</taxon>
        <taxon>Onchocerca</taxon>
    </lineage>
</organism>
<dbReference type="AlphaFoldDB" id="A0A8R1TML2"/>
<proteinExistence type="predicted"/>
<feature type="transmembrane region" description="Helical" evidence="1">
    <location>
        <begin position="116"/>
        <end position="141"/>
    </location>
</feature>
<feature type="transmembrane region" description="Helical" evidence="1">
    <location>
        <begin position="34"/>
        <end position="56"/>
    </location>
</feature>
<dbReference type="Proteomes" id="UP000024404">
    <property type="component" value="Unassembled WGS sequence"/>
</dbReference>
<name>A0A8R1TML2_ONCVO</name>
<feature type="transmembrane region" description="Helical" evidence="1">
    <location>
        <begin position="245"/>
        <end position="266"/>
    </location>
</feature>
<evidence type="ECO:0000256" key="1">
    <source>
        <dbReference type="SAM" id="Phobius"/>
    </source>
</evidence>
<protein>
    <submittedName>
        <fullName evidence="2">7TM_GPCR_Srx domain-containing protein</fullName>
    </submittedName>
</protein>
<evidence type="ECO:0000313" key="2">
    <source>
        <dbReference type="EnsemblMetazoa" id="OVOC12287.1"/>
    </source>
</evidence>
<feature type="transmembrane region" description="Helical" evidence="1">
    <location>
        <begin position="213"/>
        <end position="233"/>
    </location>
</feature>
<reference evidence="2" key="2">
    <citation type="submission" date="2022-06" db="UniProtKB">
        <authorList>
            <consortium name="EnsemblMetazoa"/>
        </authorList>
    </citation>
    <scope>IDENTIFICATION</scope>
</reference>
<dbReference type="EMBL" id="CMVM020000420">
    <property type="status" value="NOT_ANNOTATED_CDS"/>
    <property type="molecule type" value="Genomic_DNA"/>
</dbReference>